<feature type="region of interest" description="Disordered" evidence="1">
    <location>
        <begin position="1"/>
        <end position="192"/>
    </location>
</feature>
<evidence type="ECO:0000313" key="2">
    <source>
        <dbReference type="EMBL" id="PIN94383.1"/>
    </source>
</evidence>
<feature type="compositionally biased region" description="Basic and acidic residues" evidence="1">
    <location>
        <begin position="120"/>
        <end position="192"/>
    </location>
</feature>
<feature type="non-terminal residue" evidence="2">
    <location>
        <position position="192"/>
    </location>
</feature>
<dbReference type="OrthoDB" id="10253254at2759"/>
<proteinExistence type="predicted"/>
<organism evidence="2 3">
    <name type="scientific">Aquarana catesbeiana</name>
    <name type="common">American bullfrog</name>
    <name type="synonym">Rana catesbeiana</name>
    <dbReference type="NCBI Taxonomy" id="8400"/>
    <lineage>
        <taxon>Eukaryota</taxon>
        <taxon>Metazoa</taxon>
        <taxon>Chordata</taxon>
        <taxon>Craniata</taxon>
        <taxon>Vertebrata</taxon>
        <taxon>Euteleostomi</taxon>
        <taxon>Amphibia</taxon>
        <taxon>Batrachia</taxon>
        <taxon>Anura</taxon>
        <taxon>Neobatrachia</taxon>
        <taxon>Ranoidea</taxon>
        <taxon>Ranidae</taxon>
        <taxon>Aquarana</taxon>
    </lineage>
</organism>
<name>A0A2G9NTG0_AQUCT</name>
<keyword evidence="3" id="KW-1185">Reference proteome</keyword>
<reference evidence="3" key="1">
    <citation type="journal article" date="2017" name="Nat. Commun.">
        <title>The North American bullfrog draft genome provides insight into hormonal regulation of long noncoding RNA.</title>
        <authorList>
            <person name="Hammond S.A."/>
            <person name="Warren R.L."/>
            <person name="Vandervalk B.P."/>
            <person name="Kucuk E."/>
            <person name="Khan H."/>
            <person name="Gibb E.A."/>
            <person name="Pandoh P."/>
            <person name="Kirk H."/>
            <person name="Zhao Y."/>
            <person name="Jones M."/>
            <person name="Mungall A.J."/>
            <person name="Coope R."/>
            <person name="Pleasance S."/>
            <person name="Moore R.A."/>
            <person name="Holt R.A."/>
            <person name="Round J.M."/>
            <person name="Ohora S."/>
            <person name="Walle B.V."/>
            <person name="Veldhoen N."/>
            <person name="Helbing C.C."/>
            <person name="Birol I."/>
        </authorList>
    </citation>
    <scope>NUCLEOTIDE SEQUENCE [LARGE SCALE GENOMIC DNA]</scope>
</reference>
<dbReference type="EMBL" id="KV922788">
    <property type="protein sequence ID" value="PIN94383.1"/>
    <property type="molecule type" value="Genomic_DNA"/>
</dbReference>
<feature type="compositionally biased region" description="Basic and acidic residues" evidence="1">
    <location>
        <begin position="55"/>
        <end position="106"/>
    </location>
</feature>
<evidence type="ECO:0000313" key="3">
    <source>
        <dbReference type="Proteomes" id="UP000228934"/>
    </source>
</evidence>
<feature type="compositionally biased region" description="Basic and acidic residues" evidence="1">
    <location>
        <begin position="1"/>
        <end position="12"/>
    </location>
</feature>
<protein>
    <submittedName>
        <fullName evidence="2">Uncharacterized protein</fullName>
    </submittedName>
</protein>
<sequence>MEDDASLHRLEGSEPSLQEGGLVIKKKSSSNEQHVFKAPAPRSSLLGLDLLAAQKRKEREEKERQEGDKKAKAGSKDWEEREKTSEGSSDRISRGSHGDRHYRAPRVETPTYTGGVNEEFLARSRQRERERREHGVYASSKDDRRRKERSSRDRDDRSHRSSRSERDRSERDGGSERSSRRSEPESPRHKAK</sequence>
<gene>
    <name evidence="2" type="ORF">AB205_0221710</name>
</gene>
<evidence type="ECO:0000256" key="1">
    <source>
        <dbReference type="SAM" id="MobiDB-lite"/>
    </source>
</evidence>
<dbReference type="AlphaFoldDB" id="A0A2G9NTG0"/>
<accession>A0A2G9NTG0</accession>
<dbReference type="Proteomes" id="UP000228934">
    <property type="component" value="Unassembled WGS sequence"/>
</dbReference>